<evidence type="ECO:0000313" key="9">
    <source>
        <dbReference type="EMBL" id="KAA8571934.1"/>
    </source>
</evidence>
<evidence type="ECO:0000256" key="1">
    <source>
        <dbReference type="ARBA" id="ARBA00009547"/>
    </source>
</evidence>
<accession>A0A5M9JR02</accession>
<dbReference type="GO" id="GO:0004519">
    <property type="term" value="F:endonuclease activity"/>
    <property type="evidence" value="ECO:0007669"/>
    <property type="project" value="UniProtKB-KW"/>
</dbReference>
<keyword evidence="5" id="KW-0378">Hydrolase</keyword>
<comment type="similarity">
    <text evidence="1">Belongs to the nuclease type I family.</text>
</comment>
<feature type="chain" id="PRO_5024438575" evidence="8">
    <location>
        <begin position="21"/>
        <end position="388"/>
    </location>
</feature>
<evidence type="ECO:0000256" key="2">
    <source>
        <dbReference type="ARBA" id="ARBA00022722"/>
    </source>
</evidence>
<evidence type="ECO:0000256" key="3">
    <source>
        <dbReference type="ARBA" id="ARBA00022723"/>
    </source>
</evidence>
<dbReference type="GO" id="GO:0003676">
    <property type="term" value="F:nucleic acid binding"/>
    <property type="evidence" value="ECO:0007669"/>
    <property type="project" value="InterPro"/>
</dbReference>
<protein>
    <submittedName>
        <fullName evidence="9">Uncharacterized protein</fullName>
    </submittedName>
</protein>
<dbReference type="CDD" id="cd11010">
    <property type="entry name" value="S1-P1_nuclease"/>
    <property type="match status" value="1"/>
</dbReference>
<keyword evidence="3" id="KW-0479">Metal-binding</keyword>
<reference evidence="9 10" key="1">
    <citation type="submission" date="2019-06" db="EMBL/GenBank/DDBJ databases">
        <title>Genome Sequence of the Brown Rot Fungal Pathogen Monilinia fructicola.</title>
        <authorList>
            <person name="De Miccolis Angelini R.M."/>
            <person name="Landi L."/>
            <person name="Abate D."/>
            <person name="Pollastro S."/>
            <person name="Romanazzi G."/>
            <person name="Faretra F."/>
        </authorList>
    </citation>
    <scope>NUCLEOTIDE SEQUENCE [LARGE SCALE GENOMIC DNA]</scope>
    <source>
        <strain evidence="9 10">Mfrc123</strain>
    </source>
</reference>
<dbReference type="PANTHER" id="PTHR33146">
    <property type="entry name" value="ENDONUCLEASE 4"/>
    <property type="match status" value="1"/>
</dbReference>
<keyword evidence="2" id="KW-0540">Nuclease</keyword>
<evidence type="ECO:0000256" key="7">
    <source>
        <dbReference type="ARBA" id="ARBA00023180"/>
    </source>
</evidence>
<dbReference type="AlphaFoldDB" id="A0A5M9JR02"/>
<keyword evidence="7" id="KW-0325">Glycoprotein</keyword>
<organism evidence="9 10">
    <name type="scientific">Monilinia fructicola</name>
    <name type="common">Brown rot fungus</name>
    <name type="synonym">Ciboria fructicola</name>
    <dbReference type="NCBI Taxonomy" id="38448"/>
    <lineage>
        <taxon>Eukaryota</taxon>
        <taxon>Fungi</taxon>
        <taxon>Dikarya</taxon>
        <taxon>Ascomycota</taxon>
        <taxon>Pezizomycotina</taxon>
        <taxon>Leotiomycetes</taxon>
        <taxon>Helotiales</taxon>
        <taxon>Sclerotiniaceae</taxon>
        <taxon>Monilinia</taxon>
    </lineage>
</organism>
<evidence type="ECO:0000256" key="8">
    <source>
        <dbReference type="SAM" id="SignalP"/>
    </source>
</evidence>
<keyword evidence="10" id="KW-1185">Reference proteome</keyword>
<gene>
    <name evidence="9" type="ORF">EYC84_001880</name>
</gene>
<dbReference type="InterPro" id="IPR003154">
    <property type="entry name" value="S1/P1nuclease"/>
</dbReference>
<name>A0A5M9JR02_MONFR</name>
<dbReference type="Pfam" id="PF02265">
    <property type="entry name" value="S1-P1_nuclease"/>
    <property type="match status" value="2"/>
</dbReference>
<dbReference type="Proteomes" id="UP000322873">
    <property type="component" value="Unassembled WGS sequence"/>
</dbReference>
<evidence type="ECO:0000256" key="4">
    <source>
        <dbReference type="ARBA" id="ARBA00022759"/>
    </source>
</evidence>
<dbReference type="Gene3D" id="1.10.575.10">
    <property type="entry name" value="P1 Nuclease"/>
    <property type="match status" value="2"/>
</dbReference>
<keyword evidence="4" id="KW-0255">Endonuclease</keyword>
<dbReference type="GO" id="GO:0016788">
    <property type="term" value="F:hydrolase activity, acting on ester bonds"/>
    <property type="evidence" value="ECO:0007669"/>
    <property type="project" value="InterPro"/>
</dbReference>
<dbReference type="VEuPathDB" id="FungiDB:MFRU_018g00110"/>
<evidence type="ECO:0000313" key="10">
    <source>
        <dbReference type="Proteomes" id="UP000322873"/>
    </source>
</evidence>
<dbReference type="SUPFAM" id="SSF48537">
    <property type="entry name" value="Phospholipase C/P1 nuclease"/>
    <property type="match status" value="2"/>
</dbReference>
<dbReference type="GO" id="GO:0006308">
    <property type="term" value="P:DNA catabolic process"/>
    <property type="evidence" value="ECO:0007669"/>
    <property type="project" value="InterPro"/>
</dbReference>
<dbReference type="InterPro" id="IPR008947">
    <property type="entry name" value="PLipase_C/P1_nuclease_dom_sf"/>
</dbReference>
<keyword evidence="8" id="KW-0732">Signal</keyword>
<feature type="signal peptide" evidence="8">
    <location>
        <begin position="1"/>
        <end position="20"/>
    </location>
</feature>
<evidence type="ECO:0000256" key="6">
    <source>
        <dbReference type="ARBA" id="ARBA00023157"/>
    </source>
</evidence>
<keyword evidence="6" id="KW-1015">Disulfide bond</keyword>
<dbReference type="GO" id="GO:0046872">
    <property type="term" value="F:metal ion binding"/>
    <property type="evidence" value="ECO:0007669"/>
    <property type="project" value="UniProtKB-KW"/>
</dbReference>
<evidence type="ECO:0000256" key="5">
    <source>
        <dbReference type="ARBA" id="ARBA00022801"/>
    </source>
</evidence>
<sequence length="388" mass="42717">MKAQTCAVLLLSSWVPTTYAWGTLGHYTVAYVATNFVSTATKSYFQEILGNTSTDYLASVATWSDSYRYTTAGAFSAPFHYIDAQDNPPSSCGVEYSRDCGSSGCVVSAIKNYTTILQKGTASAANLNIAAKMIIHVCLNSLSQLWNPSCLHSPFSTCHSQGAWVTHTKQILRNLFLPSWSQKRLQSNRLTPPTSSSAIYTNPCTTRTLTWVETPSRSWGGYSLADAKSWAATLTTAIKTGTYSSLKAGWTEDIDIDDPVTSSLTWASDTNAYVCSTVLKDGVAALETGDLSTNGYYTAAIPVVKLQIAKAGYRLAAWLDFDRYRHHQSLNQELDTGIWTANEKGKGEREIKKSENLRLVSKMPPPHFLHIKVDSTVLTVRLRYHPTR</sequence>
<dbReference type="EMBL" id="VICG01000005">
    <property type="protein sequence ID" value="KAA8571934.1"/>
    <property type="molecule type" value="Genomic_DNA"/>
</dbReference>
<proteinExistence type="inferred from homology"/>
<comment type="caution">
    <text evidence="9">The sequence shown here is derived from an EMBL/GenBank/DDBJ whole genome shotgun (WGS) entry which is preliminary data.</text>
</comment>
<dbReference type="PANTHER" id="PTHR33146:SF26">
    <property type="entry name" value="ENDONUCLEASE 4"/>
    <property type="match status" value="1"/>
</dbReference>